<evidence type="ECO:0000313" key="3">
    <source>
        <dbReference type="Proteomes" id="UP001066276"/>
    </source>
</evidence>
<evidence type="ECO:0000313" key="2">
    <source>
        <dbReference type="EMBL" id="KAJ1178999.1"/>
    </source>
</evidence>
<name>A0AAV7TQR0_PLEWA</name>
<keyword evidence="3" id="KW-1185">Reference proteome</keyword>
<sequence length="77" mass="8259">MKRLSVAVLTGRGPRGEAAARTSRHSPPSGNPRLSTRSRPRLLRLFGASSARASLNAIVRRGWTPRAPCGAAVRRSI</sequence>
<accession>A0AAV7TQR0</accession>
<feature type="region of interest" description="Disordered" evidence="1">
    <location>
        <begin position="1"/>
        <end position="39"/>
    </location>
</feature>
<organism evidence="2 3">
    <name type="scientific">Pleurodeles waltl</name>
    <name type="common">Iberian ribbed newt</name>
    <dbReference type="NCBI Taxonomy" id="8319"/>
    <lineage>
        <taxon>Eukaryota</taxon>
        <taxon>Metazoa</taxon>
        <taxon>Chordata</taxon>
        <taxon>Craniata</taxon>
        <taxon>Vertebrata</taxon>
        <taxon>Euteleostomi</taxon>
        <taxon>Amphibia</taxon>
        <taxon>Batrachia</taxon>
        <taxon>Caudata</taxon>
        <taxon>Salamandroidea</taxon>
        <taxon>Salamandridae</taxon>
        <taxon>Pleurodelinae</taxon>
        <taxon>Pleurodeles</taxon>
    </lineage>
</organism>
<dbReference type="AlphaFoldDB" id="A0AAV7TQR0"/>
<reference evidence="2" key="1">
    <citation type="journal article" date="2022" name="bioRxiv">
        <title>Sequencing and chromosome-scale assembly of the giantPleurodeles waltlgenome.</title>
        <authorList>
            <person name="Brown T."/>
            <person name="Elewa A."/>
            <person name="Iarovenko S."/>
            <person name="Subramanian E."/>
            <person name="Araus A.J."/>
            <person name="Petzold A."/>
            <person name="Susuki M."/>
            <person name="Suzuki K.-i.T."/>
            <person name="Hayashi T."/>
            <person name="Toyoda A."/>
            <person name="Oliveira C."/>
            <person name="Osipova E."/>
            <person name="Leigh N.D."/>
            <person name="Simon A."/>
            <person name="Yun M.H."/>
        </authorList>
    </citation>
    <scope>NUCLEOTIDE SEQUENCE</scope>
    <source>
        <strain evidence="2">20211129_DDA</strain>
        <tissue evidence="2">Liver</tissue>
    </source>
</reference>
<gene>
    <name evidence="2" type="ORF">NDU88_004238</name>
</gene>
<proteinExistence type="predicted"/>
<dbReference type="Proteomes" id="UP001066276">
    <property type="component" value="Chromosome 3_2"/>
</dbReference>
<comment type="caution">
    <text evidence="2">The sequence shown here is derived from an EMBL/GenBank/DDBJ whole genome shotgun (WGS) entry which is preliminary data.</text>
</comment>
<evidence type="ECO:0000256" key="1">
    <source>
        <dbReference type="SAM" id="MobiDB-lite"/>
    </source>
</evidence>
<dbReference type="EMBL" id="JANPWB010000006">
    <property type="protein sequence ID" value="KAJ1178999.1"/>
    <property type="molecule type" value="Genomic_DNA"/>
</dbReference>
<protein>
    <submittedName>
        <fullName evidence="2">Uncharacterized protein</fullName>
    </submittedName>
</protein>